<dbReference type="NCBIfam" id="TIGR00732">
    <property type="entry name" value="dprA"/>
    <property type="match status" value="1"/>
</dbReference>
<name>A0A7H0SPJ2_9CORY</name>
<evidence type="ECO:0000256" key="1">
    <source>
        <dbReference type="ARBA" id="ARBA00006525"/>
    </source>
</evidence>
<dbReference type="Gene3D" id="3.40.50.450">
    <property type="match status" value="1"/>
</dbReference>
<evidence type="ECO:0000313" key="3">
    <source>
        <dbReference type="EMBL" id="QNQ90467.1"/>
    </source>
</evidence>
<dbReference type="RefSeq" id="WP_187973782.1">
    <property type="nucleotide sequence ID" value="NZ_CP046884.1"/>
</dbReference>
<gene>
    <name evidence="3" type="primary">dprA</name>
    <name evidence="3" type="ORF">GP475_07330</name>
</gene>
<dbReference type="KEGG" id="cpoy:GP475_07330"/>
<dbReference type="SUPFAM" id="SSF102405">
    <property type="entry name" value="MCP/YpsA-like"/>
    <property type="match status" value="1"/>
</dbReference>
<feature type="domain" description="Smf/DprA SLOG" evidence="2">
    <location>
        <begin position="110"/>
        <end position="306"/>
    </location>
</feature>
<dbReference type="PANTHER" id="PTHR43022">
    <property type="entry name" value="PROTEIN SMF"/>
    <property type="match status" value="1"/>
</dbReference>
<dbReference type="GO" id="GO:0009294">
    <property type="term" value="P:DNA-mediated transformation"/>
    <property type="evidence" value="ECO:0007669"/>
    <property type="project" value="InterPro"/>
</dbReference>
<protein>
    <submittedName>
        <fullName evidence="3">DNA-protecting protein DprA</fullName>
    </submittedName>
</protein>
<evidence type="ECO:0000313" key="4">
    <source>
        <dbReference type="Proteomes" id="UP000516320"/>
    </source>
</evidence>
<sequence length="388" mass="42391">MWSKEHQAAAYLSRVIEGPSKALQHHLSAGIELEKIAHGVFHREPWIGKKLLSESESRYQHSAAKEDLAQAAHLGFRIICATDTEWPQEQFQQAFGFASSGRSDIIRSYQHDATCPHALWVAGDEVAESSQRAIAVVGTRALSNYGRHATEKLVSELVPHQWNIVSGGALGVDTVAHEQALASGGRTIIVMASGAGVNYPAANKQLFRRVAQGGGTLLTEYPPLLRPARHRFLTRNRLVAALSQGTVVVEAAWRSGALNTLMWAQGLGRVGMAVPGPITSINSLGCHDKIQKGEAQLVISGDDIRSLVEQVGAVDATEQWERQFAADDIQGLAPVELRVFDALSNYHRIETENIARDSGVPLRLCVYTLMALQERGLCQRKGTTWIRC</sequence>
<organism evidence="3 4">
    <name type="scientific">Corynebacterium poyangense</name>
    <dbReference type="NCBI Taxonomy" id="2684405"/>
    <lineage>
        <taxon>Bacteria</taxon>
        <taxon>Bacillati</taxon>
        <taxon>Actinomycetota</taxon>
        <taxon>Actinomycetes</taxon>
        <taxon>Mycobacteriales</taxon>
        <taxon>Corynebacteriaceae</taxon>
        <taxon>Corynebacterium</taxon>
    </lineage>
</organism>
<evidence type="ECO:0000259" key="2">
    <source>
        <dbReference type="Pfam" id="PF02481"/>
    </source>
</evidence>
<proteinExistence type="inferred from homology"/>
<dbReference type="Proteomes" id="UP000516320">
    <property type="component" value="Chromosome"/>
</dbReference>
<dbReference type="EMBL" id="CP046884">
    <property type="protein sequence ID" value="QNQ90467.1"/>
    <property type="molecule type" value="Genomic_DNA"/>
</dbReference>
<accession>A0A7H0SPJ2</accession>
<comment type="similarity">
    <text evidence="1">Belongs to the DprA/Smf family.</text>
</comment>
<dbReference type="AlphaFoldDB" id="A0A7H0SPJ2"/>
<dbReference type="Pfam" id="PF02481">
    <property type="entry name" value="DNA_processg_A"/>
    <property type="match status" value="1"/>
</dbReference>
<dbReference type="InterPro" id="IPR057666">
    <property type="entry name" value="DrpA_SLOG"/>
</dbReference>
<dbReference type="PANTHER" id="PTHR43022:SF1">
    <property type="entry name" value="PROTEIN SMF"/>
    <property type="match status" value="1"/>
</dbReference>
<reference evidence="3 4" key="1">
    <citation type="submission" date="2019-12" db="EMBL/GenBank/DDBJ databases">
        <title>Corynebacterium sp. nov., isolated from feces of the Anser Albifrons in China.</title>
        <authorList>
            <person name="Liu Q."/>
        </authorList>
    </citation>
    <scope>NUCLEOTIDE SEQUENCE [LARGE SCALE GENOMIC DNA]</scope>
    <source>
        <strain evidence="3 4">4H37-19</strain>
    </source>
</reference>
<keyword evidence="4" id="KW-1185">Reference proteome</keyword>
<dbReference type="InterPro" id="IPR003488">
    <property type="entry name" value="DprA"/>
</dbReference>